<dbReference type="HOGENOM" id="CLU_462767_0_0_5"/>
<dbReference type="InterPro" id="IPR036852">
    <property type="entry name" value="Peptidase_S8/S53_dom_sf"/>
</dbReference>
<proteinExistence type="predicted"/>
<dbReference type="GO" id="GO:0006508">
    <property type="term" value="P:proteolysis"/>
    <property type="evidence" value="ECO:0007669"/>
    <property type="project" value="InterPro"/>
</dbReference>
<protein>
    <recommendedName>
        <fullName evidence="1">Peptidase S8/S53 domain-containing protein</fullName>
    </recommendedName>
</protein>
<dbReference type="Pfam" id="PF00082">
    <property type="entry name" value="Peptidase_S8"/>
    <property type="match status" value="1"/>
</dbReference>
<evidence type="ECO:0000313" key="2">
    <source>
        <dbReference type="EMBL" id="EAU43826.1"/>
    </source>
</evidence>
<dbReference type="SUPFAM" id="SSF52743">
    <property type="entry name" value="Subtilisin-like"/>
    <property type="match status" value="1"/>
</dbReference>
<dbReference type="GO" id="GO:0004252">
    <property type="term" value="F:serine-type endopeptidase activity"/>
    <property type="evidence" value="ECO:0007669"/>
    <property type="project" value="InterPro"/>
</dbReference>
<evidence type="ECO:0000313" key="3">
    <source>
        <dbReference type="Proteomes" id="UP000006230"/>
    </source>
</evidence>
<comment type="caution">
    <text evidence="2">The sequence shown here is derived from an EMBL/GenBank/DDBJ whole genome shotgun (WGS) entry which is preliminary data.</text>
</comment>
<dbReference type="STRING" id="314265.R2601_07831"/>
<dbReference type="InterPro" id="IPR000209">
    <property type="entry name" value="Peptidase_S8/S53_dom"/>
</dbReference>
<dbReference type="EMBL" id="AATQ01000064">
    <property type="protein sequence ID" value="EAU43826.1"/>
    <property type="molecule type" value="Genomic_DNA"/>
</dbReference>
<dbReference type="OrthoDB" id="8010691at2"/>
<gene>
    <name evidence="2" type="ORF">R2601_07831</name>
</gene>
<dbReference type="Gene3D" id="3.40.50.200">
    <property type="entry name" value="Peptidase S8/S53 domain"/>
    <property type="match status" value="1"/>
</dbReference>
<keyword evidence="3" id="KW-1185">Reference proteome</keyword>
<dbReference type="AlphaFoldDB" id="Q0FI28"/>
<sequence>EYPIYRALGTPDNAFADLFEVLDDGTPVALDPSSVDLDAAESLQPARETGRKEKGQPIVAVIDDGIGFLNARFCKARRKGRGTALKTRFEAIWLQALERSGPGDRSACLGEVLERRQINALLGREGLNETGEYTTLNARLARADARRSTDFGTSHGTHVLDLAAGSEPDDRDNPARDWPLLGVQLPPQAIADTSGTKFESYLVDAVRWVLRRAEAMDPRAPVIINLSLGMLAGPKDGTRFAEYQVAREARFWEQVKGQPVRVVWSFGNDYRKRLVAGLSYPATKARSDSEQSIEWRVQPGDLTESYVEIRAEPGQPLEALEIGVTTPAGLSSGVSGLKPGEVRNLTKGDQVVARIYHVPEHRLDPDTLQRNFYLLALAPTASLDLEPLVPSGAWHLAFRYDGCDALSLELQVQRDDSLVGYRAGARQSYFESPEGYGWNQEFFDYTQLEPDCAIKYAGTHNALATALTRQVFHVGAVRRDVHDDRLPPSDYCGEGAAWSVPGPTVSTIADRSFLRGGVQGCGTLSGSTRFLNGTSAAAGRLSRALALSSKELVANATTPHLADFNTKRVSLSPVSETDRARLGSHVVML</sequence>
<name>Q0FI28_SALBH</name>
<organism evidence="2 3">
    <name type="scientific">Salipiger bermudensis (strain DSM 26914 / JCM 13377 / KCTC 12554 / HTCC2601)</name>
    <name type="common">Pelagibaca bermudensis</name>
    <dbReference type="NCBI Taxonomy" id="314265"/>
    <lineage>
        <taxon>Bacteria</taxon>
        <taxon>Pseudomonadati</taxon>
        <taxon>Pseudomonadota</taxon>
        <taxon>Alphaproteobacteria</taxon>
        <taxon>Rhodobacterales</taxon>
        <taxon>Roseobacteraceae</taxon>
        <taxon>Salipiger</taxon>
    </lineage>
</organism>
<evidence type="ECO:0000259" key="1">
    <source>
        <dbReference type="Pfam" id="PF00082"/>
    </source>
</evidence>
<accession>Q0FI28</accession>
<dbReference type="RefSeq" id="WP_007791871.1">
    <property type="nucleotide sequence ID" value="NZ_DS022276.1"/>
</dbReference>
<dbReference type="Proteomes" id="UP000006230">
    <property type="component" value="Unassembled WGS sequence"/>
</dbReference>
<feature type="domain" description="Peptidase S8/S53" evidence="1">
    <location>
        <begin position="57"/>
        <end position="283"/>
    </location>
</feature>
<dbReference type="eggNOG" id="COG1404">
    <property type="taxonomic scope" value="Bacteria"/>
</dbReference>
<feature type="non-terminal residue" evidence="2">
    <location>
        <position position="1"/>
    </location>
</feature>
<reference evidence="2 3" key="1">
    <citation type="journal article" date="2010" name="J. Bacteriol.">
        <title>Genome sequences of Pelagibaca bermudensis HTCC2601T and Maritimibacter alkaliphilus HTCC2654T, the type strains of two marine Roseobacter genera.</title>
        <authorList>
            <person name="Thrash J.C."/>
            <person name="Cho J.C."/>
            <person name="Ferriera S."/>
            <person name="Johnson J."/>
            <person name="Vergin K.L."/>
            <person name="Giovannoni S.J."/>
        </authorList>
    </citation>
    <scope>NUCLEOTIDE SEQUENCE [LARGE SCALE GENOMIC DNA]</scope>
    <source>
        <strain evidence="3">DSM 26914 / JCM 13377 / KCTC 12554 / HTCC2601</strain>
    </source>
</reference>